<evidence type="ECO:0000256" key="11">
    <source>
        <dbReference type="ARBA" id="ARBA00023136"/>
    </source>
</evidence>
<dbReference type="Gene3D" id="1.10.510.10">
    <property type="entry name" value="Transferase(Phosphotransferase) domain 1"/>
    <property type="match status" value="2"/>
</dbReference>
<comment type="catalytic activity">
    <reaction evidence="14">
        <text>L-threonyl-[protein] + ATP = O-phospho-L-threonyl-[protein] + ADP + H(+)</text>
        <dbReference type="Rhea" id="RHEA:46608"/>
        <dbReference type="Rhea" id="RHEA-COMP:11060"/>
        <dbReference type="Rhea" id="RHEA-COMP:11605"/>
        <dbReference type="ChEBI" id="CHEBI:15378"/>
        <dbReference type="ChEBI" id="CHEBI:30013"/>
        <dbReference type="ChEBI" id="CHEBI:30616"/>
        <dbReference type="ChEBI" id="CHEBI:61977"/>
        <dbReference type="ChEBI" id="CHEBI:456216"/>
        <dbReference type="EC" id="2.7.11.1"/>
    </reaction>
</comment>
<dbReference type="EMBL" id="JARAOO010000014">
    <property type="protein sequence ID" value="KAJ7943516.1"/>
    <property type="molecule type" value="Genomic_DNA"/>
</dbReference>
<dbReference type="PANTHER" id="PTHR48006:SF73">
    <property type="entry name" value="PROTEIN KINASE DOMAIN-CONTAINING PROTEIN"/>
    <property type="match status" value="1"/>
</dbReference>
<keyword evidence="10 16" id="KW-1133">Transmembrane helix</keyword>
<evidence type="ECO:0000256" key="3">
    <source>
        <dbReference type="ARBA" id="ARBA00022527"/>
    </source>
</evidence>
<keyword evidence="12" id="KW-0675">Receptor</keyword>
<dbReference type="GO" id="GO:0005524">
    <property type="term" value="F:ATP binding"/>
    <property type="evidence" value="ECO:0007669"/>
    <property type="project" value="InterPro"/>
</dbReference>
<keyword evidence="5" id="KW-0808">Transferase</keyword>
<evidence type="ECO:0000256" key="1">
    <source>
        <dbReference type="ARBA" id="ARBA00004479"/>
    </source>
</evidence>
<evidence type="ECO:0000313" key="19">
    <source>
        <dbReference type="EMBL" id="KAJ7943516.1"/>
    </source>
</evidence>
<accession>A0AAD7KQN4</accession>
<comment type="catalytic activity">
    <reaction evidence="15">
        <text>L-seryl-[protein] + ATP = O-phospho-L-seryl-[protein] + ADP + H(+)</text>
        <dbReference type="Rhea" id="RHEA:17989"/>
        <dbReference type="Rhea" id="RHEA-COMP:9863"/>
        <dbReference type="Rhea" id="RHEA-COMP:11604"/>
        <dbReference type="ChEBI" id="CHEBI:15378"/>
        <dbReference type="ChEBI" id="CHEBI:29999"/>
        <dbReference type="ChEBI" id="CHEBI:30616"/>
        <dbReference type="ChEBI" id="CHEBI:83421"/>
        <dbReference type="ChEBI" id="CHEBI:456216"/>
        <dbReference type="EC" id="2.7.11.1"/>
    </reaction>
</comment>
<evidence type="ECO:0000259" key="18">
    <source>
        <dbReference type="PROSITE" id="PS50011"/>
    </source>
</evidence>
<dbReference type="PANTHER" id="PTHR48006">
    <property type="entry name" value="LEUCINE-RICH REPEAT-CONTAINING PROTEIN DDB_G0281931-RELATED"/>
    <property type="match status" value="1"/>
</dbReference>
<dbReference type="FunFam" id="1.10.510.10:FF:000431">
    <property type="entry name" value="Putative inactive leucine-rich repeat receptor-like protein kinase"/>
    <property type="match status" value="1"/>
</dbReference>
<dbReference type="Pfam" id="PF13855">
    <property type="entry name" value="LRR_8"/>
    <property type="match status" value="1"/>
</dbReference>
<reference evidence="19" key="1">
    <citation type="journal article" date="2023" name="Science">
        <title>Elucidation of the pathway for biosynthesis of saponin adjuvants from the soapbark tree.</title>
        <authorList>
            <person name="Reed J."/>
            <person name="Orme A."/>
            <person name="El-Demerdash A."/>
            <person name="Owen C."/>
            <person name="Martin L.B.B."/>
            <person name="Misra R.C."/>
            <person name="Kikuchi S."/>
            <person name="Rejzek M."/>
            <person name="Martin A.C."/>
            <person name="Harkess A."/>
            <person name="Leebens-Mack J."/>
            <person name="Louveau T."/>
            <person name="Stephenson M.J."/>
            <person name="Osbourn A."/>
        </authorList>
    </citation>
    <scope>NUCLEOTIDE SEQUENCE</scope>
    <source>
        <strain evidence="19">S10</strain>
    </source>
</reference>
<evidence type="ECO:0000256" key="12">
    <source>
        <dbReference type="ARBA" id="ARBA00023170"/>
    </source>
</evidence>
<dbReference type="EC" id="2.7.11.1" evidence="2"/>
<evidence type="ECO:0000256" key="16">
    <source>
        <dbReference type="SAM" id="Phobius"/>
    </source>
</evidence>
<evidence type="ECO:0000256" key="4">
    <source>
        <dbReference type="ARBA" id="ARBA00022614"/>
    </source>
</evidence>
<evidence type="ECO:0000256" key="2">
    <source>
        <dbReference type="ARBA" id="ARBA00012513"/>
    </source>
</evidence>
<organism evidence="19 20">
    <name type="scientific">Quillaja saponaria</name>
    <name type="common">Soap bark tree</name>
    <dbReference type="NCBI Taxonomy" id="32244"/>
    <lineage>
        <taxon>Eukaryota</taxon>
        <taxon>Viridiplantae</taxon>
        <taxon>Streptophyta</taxon>
        <taxon>Embryophyta</taxon>
        <taxon>Tracheophyta</taxon>
        <taxon>Spermatophyta</taxon>
        <taxon>Magnoliopsida</taxon>
        <taxon>eudicotyledons</taxon>
        <taxon>Gunneridae</taxon>
        <taxon>Pentapetalae</taxon>
        <taxon>rosids</taxon>
        <taxon>fabids</taxon>
        <taxon>Fabales</taxon>
        <taxon>Quillajaceae</taxon>
        <taxon>Quillaja</taxon>
    </lineage>
</organism>
<evidence type="ECO:0000256" key="7">
    <source>
        <dbReference type="ARBA" id="ARBA00022729"/>
    </source>
</evidence>
<evidence type="ECO:0000256" key="5">
    <source>
        <dbReference type="ARBA" id="ARBA00022679"/>
    </source>
</evidence>
<dbReference type="PROSITE" id="PS50011">
    <property type="entry name" value="PROTEIN_KINASE_DOM"/>
    <property type="match status" value="1"/>
</dbReference>
<evidence type="ECO:0000256" key="9">
    <source>
        <dbReference type="ARBA" id="ARBA00022777"/>
    </source>
</evidence>
<dbReference type="GO" id="GO:0004674">
    <property type="term" value="F:protein serine/threonine kinase activity"/>
    <property type="evidence" value="ECO:0007669"/>
    <property type="project" value="UniProtKB-KW"/>
</dbReference>
<evidence type="ECO:0000256" key="17">
    <source>
        <dbReference type="SAM" id="SignalP"/>
    </source>
</evidence>
<dbReference type="Gene3D" id="3.80.10.10">
    <property type="entry name" value="Ribonuclease Inhibitor"/>
    <property type="match status" value="3"/>
</dbReference>
<feature type="transmembrane region" description="Helical" evidence="16">
    <location>
        <begin position="362"/>
        <end position="386"/>
    </location>
</feature>
<evidence type="ECO:0000256" key="13">
    <source>
        <dbReference type="ARBA" id="ARBA00023180"/>
    </source>
</evidence>
<comment type="subcellular location">
    <subcellularLocation>
        <location evidence="1">Membrane</location>
        <topology evidence="1">Single-pass type I membrane protein</topology>
    </subcellularLocation>
</comment>
<evidence type="ECO:0000313" key="20">
    <source>
        <dbReference type="Proteomes" id="UP001163823"/>
    </source>
</evidence>
<dbReference type="InterPro" id="IPR011009">
    <property type="entry name" value="Kinase-like_dom_sf"/>
</dbReference>
<dbReference type="SUPFAM" id="SSF52058">
    <property type="entry name" value="L domain-like"/>
    <property type="match status" value="1"/>
</dbReference>
<evidence type="ECO:0000256" key="8">
    <source>
        <dbReference type="ARBA" id="ARBA00022737"/>
    </source>
</evidence>
<keyword evidence="11 16" id="KW-0472">Membrane</keyword>
<dbReference type="InterPro" id="IPR001245">
    <property type="entry name" value="Ser-Thr/Tyr_kinase_cat_dom"/>
</dbReference>
<feature type="chain" id="PRO_5042100192" description="non-specific serine/threonine protein kinase" evidence="17">
    <location>
        <begin position="27"/>
        <end position="727"/>
    </location>
</feature>
<keyword evidence="7 17" id="KW-0732">Signal</keyword>
<dbReference type="SUPFAM" id="SSF56112">
    <property type="entry name" value="Protein kinase-like (PK-like)"/>
    <property type="match status" value="1"/>
</dbReference>
<dbReference type="Pfam" id="PF00560">
    <property type="entry name" value="LRR_1"/>
    <property type="match status" value="2"/>
</dbReference>
<dbReference type="FunFam" id="3.80.10.10:FF:000673">
    <property type="entry name" value="Probable LRR receptor-like serine/threonine-protein kinase At2g02780"/>
    <property type="match status" value="1"/>
</dbReference>
<keyword evidence="3" id="KW-0723">Serine/threonine-protein kinase</keyword>
<feature type="domain" description="Protein kinase" evidence="18">
    <location>
        <begin position="450"/>
        <end position="711"/>
    </location>
</feature>
<keyword evidence="8" id="KW-0677">Repeat</keyword>
<keyword evidence="20" id="KW-1185">Reference proteome</keyword>
<dbReference type="Proteomes" id="UP001163823">
    <property type="component" value="Chromosome 14"/>
</dbReference>
<protein>
    <recommendedName>
        <fullName evidence="2">non-specific serine/threonine protein kinase</fullName>
        <ecNumber evidence="2">2.7.11.1</ecNumber>
    </recommendedName>
</protein>
<comment type="caution">
    <text evidence="19">The sequence shown here is derived from an EMBL/GenBank/DDBJ whole genome shotgun (WGS) entry which is preliminary data.</text>
</comment>
<feature type="signal peptide" evidence="17">
    <location>
        <begin position="1"/>
        <end position="26"/>
    </location>
</feature>
<dbReference type="GO" id="GO:0016020">
    <property type="term" value="C:membrane"/>
    <property type="evidence" value="ECO:0007669"/>
    <property type="project" value="UniProtKB-SubCell"/>
</dbReference>
<evidence type="ECO:0000256" key="15">
    <source>
        <dbReference type="ARBA" id="ARBA00048679"/>
    </source>
</evidence>
<keyword evidence="6 16" id="KW-0812">Transmembrane</keyword>
<name>A0AAD7KQN4_QUISA</name>
<dbReference type="InterPro" id="IPR032675">
    <property type="entry name" value="LRR_dom_sf"/>
</dbReference>
<dbReference type="Pfam" id="PF07714">
    <property type="entry name" value="PK_Tyr_Ser-Thr"/>
    <property type="match status" value="1"/>
</dbReference>
<keyword evidence="9 19" id="KW-0418">Kinase</keyword>
<dbReference type="InterPro" id="IPR000719">
    <property type="entry name" value="Prot_kinase_dom"/>
</dbReference>
<keyword evidence="4" id="KW-0433">Leucine-rich repeat</keyword>
<evidence type="ECO:0000256" key="10">
    <source>
        <dbReference type="ARBA" id="ARBA00022989"/>
    </source>
</evidence>
<keyword evidence="13" id="KW-0325">Glycoprotein</keyword>
<evidence type="ECO:0000256" key="6">
    <source>
        <dbReference type="ARBA" id="ARBA00022692"/>
    </source>
</evidence>
<gene>
    <name evidence="19" type="ORF">O6P43_033052</name>
</gene>
<dbReference type="InterPro" id="IPR051824">
    <property type="entry name" value="LRR_Rcpt-Like_S/T_Kinase"/>
</dbReference>
<dbReference type="InterPro" id="IPR001611">
    <property type="entry name" value="Leu-rich_rpt"/>
</dbReference>
<evidence type="ECO:0000256" key="14">
    <source>
        <dbReference type="ARBA" id="ARBA00047899"/>
    </source>
</evidence>
<dbReference type="Gene3D" id="3.30.200.20">
    <property type="entry name" value="Phosphorylase Kinase, domain 1"/>
    <property type="match status" value="1"/>
</dbReference>
<sequence>MKNFWVFFYFLFLVLILVLLTPISIGQLTPSETRILFQVQKLLEYPAALQGWTNWTNFCYLPPSPSLKIVCSHRHVTELTVIGNNTSPSHSPKPASWNSIPSQQTLSEGFSIDAFFTVLTKLSNLQVLSLVSLGLWGHLPAKINRFWSLQVLNISKNFFFGEIPASIFPLKNITSLVLADNLFNGSVPDLKPLTFLQELNLGNNHLGPAFPSLGNNLVSVILRNNSLKSEIPSKFIQFDKLQKFDISYNNIVGPITSSLFSLPSIQYLNLAENQLSGALTVNMTCSDMLQFVDISHNLLTGKLPSCIGTKKSSNLTVLYTWNCLSSGQINYQNPSSHCKKEALAVKPPIQRHKLLPSMKLDLTLGIIGGIVGITVLLAVLVLVIWWKSKVNRAADNKFEGSFADKISLQGSLRPNNGARHVCRTVRLPALGLPPHQIFTLEEIEDATNNFDPSNFKGEGSQGQLYNGCLRDGSVVLVNCVKLKQKNMLPSFMQQMAVLPKLRHRHLVSVLGHCIVTYQDHPNTAASVFIVLEKISSGSLRDHLTDWRKKEILKWPERLAITIGVARGVQFLHREVAPGIFGNSFKIENILLDESLNAKIGGYNILNASENLGSIENAEKEDIYLLGVILLEIFTGRHITSASELENLKLELERGLSESVSVLRSAADPSLQGTYTYESIRTTAQITIDCLCRESSKRPSIEDVLWNLQYSIQVQEGRASTGNLGTKM</sequence>
<dbReference type="AlphaFoldDB" id="A0AAD7KQN4"/>
<proteinExistence type="predicted"/>